<evidence type="ECO:0000313" key="1">
    <source>
        <dbReference type="EMBL" id="KAK3081140.1"/>
    </source>
</evidence>
<dbReference type="Proteomes" id="UP001186974">
    <property type="component" value="Unassembled WGS sequence"/>
</dbReference>
<evidence type="ECO:0000313" key="2">
    <source>
        <dbReference type="Proteomes" id="UP001186974"/>
    </source>
</evidence>
<feature type="non-terminal residue" evidence="1">
    <location>
        <position position="1"/>
    </location>
</feature>
<accession>A0ACC3DWR2</accession>
<comment type="caution">
    <text evidence="1">The sequence shown here is derived from an EMBL/GenBank/DDBJ whole genome shotgun (WGS) entry which is preliminary data.</text>
</comment>
<keyword evidence="2" id="KW-1185">Reference proteome</keyword>
<proteinExistence type="predicted"/>
<name>A0ACC3DWR2_9PEZI</name>
<protein>
    <submittedName>
        <fullName evidence="1">Uncharacterized protein</fullName>
    </submittedName>
</protein>
<sequence>AEHVESLDRVKGVAATLLAENPEDIELLASMGIPRCLGFVSDDENATRYRLIYHTGPDTYKVRSLRRILLTKPTFPRDDRVQLARTLARAIYFTHISQYVHKDVRAGNVLLCDSEAAENRRYPATLGRALLVGFSDSRLSTASSQRIGTKATEREMYQHPSRLVESGRSKHNFSHDVYSLGVCLLEIGLWQSIVVPPDKDVSEQWKMNPDWKFLDKSPSERADGYAKNAQTRLAHDMGRMYANAVLNCLRFADTNNSMAQTSEGVATGMRYVEEVLTPLETIRM</sequence>
<organism evidence="1 2">
    <name type="scientific">Coniosporium uncinatum</name>
    <dbReference type="NCBI Taxonomy" id="93489"/>
    <lineage>
        <taxon>Eukaryota</taxon>
        <taxon>Fungi</taxon>
        <taxon>Dikarya</taxon>
        <taxon>Ascomycota</taxon>
        <taxon>Pezizomycotina</taxon>
        <taxon>Dothideomycetes</taxon>
        <taxon>Dothideomycetes incertae sedis</taxon>
        <taxon>Coniosporium</taxon>
    </lineage>
</organism>
<dbReference type="EMBL" id="JAWDJW010000270">
    <property type="protein sequence ID" value="KAK3081140.1"/>
    <property type="molecule type" value="Genomic_DNA"/>
</dbReference>
<reference evidence="1" key="1">
    <citation type="submission" date="2024-09" db="EMBL/GenBank/DDBJ databases">
        <title>Black Yeasts Isolated from many extreme environments.</title>
        <authorList>
            <person name="Coleine C."/>
            <person name="Stajich J.E."/>
            <person name="Selbmann L."/>
        </authorList>
    </citation>
    <scope>NUCLEOTIDE SEQUENCE</scope>
    <source>
        <strain evidence="1">CCFEE 5737</strain>
    </source>
</reference>
<gene>
    <name evidence="1" type="ORF">LTS18_009844</name>
</gene>